<dbReference type="InterPro" id="IPR011330">
    <property type="entry name" value="Glyco_hydro/deAcase_b/a-brl"/>
</dbReference>
<gene>
    <name evidence="4" type="ORF">DCP75_17500</name>
</gene>
<evidence type="ECO:0000256" key="2">
    <source>
        <dbReference type="ARBA" id="ARBA00022729"/>
    </source>
</evidence>
<dbReference type="InterPro" id="IPR002509">
    <property type="entry name" value="NODB_dom"/>
</dbReference>
<comment type="caution">
    <text evidence="4">The sequence shown here is derived from an EMBL/GenBank/DDBJ whole genome shotgun (WGS) entry which is preliminary data.</text>
</comment>
<proteinExistence type="predicted"/>
<dbReference type="EMBL" id="DMND01000237">
    <property type="protein sequence ID" value="HAN29482.1"/>
    <property type="molecule type" value="Genomic_DNA"/>
</dbReference>
<dbReference type="GO" id="GO:0005576">
    <property type="term" value="C:extracellular region"/>
    <property type="evidence" value="ECO:0007669"/>
    <property type="project" value="UniProtKB-SubCell"/>
</dbReference>
<dbReference type="Proteomes" id="UP000259273">
    <property type="component" value="Unassembled WGS sequence"/>
</dbReference>
<dbReference type="Gene3D" id="3.20.20.370">
    <property type="entry name" value="Glycoside hydrolase/deacetylase"/>
    <property type="match status" value="1"/>
</dbReference>
<sequence>MRIGWLAVLCAFFLAPAVADHGVILLYHHVDEETPASTSVTPAQFSAHLDYIENNGFVVVPLDELLDGVFGSGDVPDNAVAITFDDAYESVYSTAFPELAARGMPFAVFVATDAVDQGYAATLSRAQLRELHDSGLASIGAHSRTHEHLLRGSEQGSDEAWNDRVSAEIDDSVAYLTQALSTEVLSVFAYPYGEYSPALEALLAARELFGLAQFSGAVGAETPRTAIPRFSLSRSQGSLERLALALDARPLPVTEIDPGDTLIRGSEQAPGVLGFSLPADERYQRERLACFSASGGALALVREADRVTVSLPPLQAGRNKVNCTVPSTERRGEFFWFAQQWVLADPQGRWLTQ</sequence>
<dbReference type="InterPro" id="IPR051398">
    <property type="entry name" value="Polysacch_Deacetylase"/>
</dbReference>
<dbReference type="STRING" id="1121937.GCA_000423125_03181"/>
<dbReference type="PROSITE" id="PS51677">
    <property type="entry name" value="NODB"/>
    <property type="match status" value="1"/>
</dbReference>
<dbReference type="GO" id="GO:0016810">
    <property type="term" value="F:hydrolase activity, acting on carbon-nitrogen (but not peptide) bonds"/>
    <property type="evidence" value="ECO:0007669"/>
    <property type="project" value="InterPro"/>
</dbReference>
<dbReference type="Pfam" id="PF01522">
    <property type="entry name" value="Polysacc_deac_1"/>
    <property type="match status" value="1"/>
</dbReference>
<reference evidence="4 5" key="1">
    <citation type="journal article" date="2018" name="Nat. Biotechnol.">
        <title>A standardized bacterial taxonomy based on genome phylogeny substantially revises the tree of life.</title>
        <authorList>
            <person name="Parks D.H."/>
            <person name="Chuvochina M."/>
            <person name="Waite D.W."/>
            <person name="Rinke C."/>
            <person name="Skarshewski A."/>
            <person name="Chaumeil P.A."/>
            <person name="Hugenholtz P."/>
        </authorList>
    </citation>
    <scope>NUCLEOTIDE SEQUENCE [LARGE SCALE GENOMIC DNA]</scope>
    <source>
        <strain evidence="4">UBA9158</strain>
    </source>
</reference>
<dbReference type="PANTHER" id="PTHR34216:SF3">
    <property type="entry name" value="POLY-BETA-1,6-N-ACETYL-D-GLUCOSAMINE N-DEACETYLASE"/>
    <property type="match status" value="1"/>
</dbReference>
<evidence type="ECO:0000256" key="1">
    <source>
        <dbReference type="ARBA" id="ARBA00004613"/>
    </source>
</evidence>
<organism evidence="4 5">
    <name type="scientific">Haliea salexigens</name>
    <dbReference type="NCBI Taxonomy" id="287487"/>
    <lineage>
        <taxon>Bacteria</taxon>
        <taxon>Pseudomonadati</taxon>
        <taxon>Pseudomonadota</taxon>
        <taxon>Gammaproteobacteria</taxon>
        <taxon>Cellvibrionales</taxon>
        <taxon>Halieaceae</taxon>
        <taxon>Haliea</taxon>
    </lineage>
</organism>
<feature type="domain" description="NodB homology" evidence="3">
    <location>
        <begin position="78"/>
        <end position="286"/>
    </location>
</feature>
<dbReference type="AlphaFoldDB" id="A0A3C1KS01"/>
<evidence type="ECO:0000259" key="3">
    <source>
        <dbReference type="PROSITE" id="PS51677"/>
    </source>
</evidence>
<dbReference type="GO" id="GO:0005975">
    <property type="term" value="P:carbohydrate metabolic process"/>
    <property type="evidence" value="ECO:0007669"/>
    <property type="project" value="InterPro"/>
</dbReference>
<comment type="subcellular location">
    <subcellularLocation>
        <location evidence="1">Secreted</location>
    </subcellularLocation>
</comment>
<dbReference type="CDD" id="cd10973">
    <property type="entry name" value="CE4_DAC_u4_5s"/>
    <property type="match status" value="1"/>
</dbReference>
<dbReference type="SUPFAM" id="SSF88713">
    <property type="entry name" value="Glycoside hydrolase/deacetylase"/>
    <property type="match status" value="1"/>
</dbReference>
<accession>A0A3C1KS01</accession>
<protein>
    <submittedName>
        <fullName evidence="4">Polysaccharide deacetylase</fullName>
    </submittedName>
</protein>
<keyword evidence="2" id="KW-0732">Signal</keyword>
<name>A0A3C1KS01_9GAMM</name>
<evidence type="ECO:0000313" key="4">
    <source>
        <dbReference type="EMBL" id="HAN29482.1"/>
    </source>
</evidence>
<evidence type="ECO:0000313" key="5">
    <source>
        <dbReference type="Proteomes" id="UP000259273"/>
    </source>
</evidence>
<dbReference type="PANTHER" id="PTHR34216">
    <property type="match status" value="1"/>
</dbReference>